<sequence>MSSLTHFPSDVNVSSIEFGPVKILDSGGKSVNLRYEGKNLMLETPSLSVPYGVSVFDKNGPPKFSVDLSLRGADEDAKVKALQDFLEAFDERMIDAGVENAGKWLKMANPSRDVIKAFYTPVVKISRDQSGNPKPYPPTFKLALRKKKDGAFETDFYDGTQKPLATFAKDTPIDQILPKRTQVTSIIQCTGLWFAGGKYGTTWKAVQLRVDTQPDQIRGPAFKTDAADVRAFVARNTVAAAAAAASAAAGYGDEGEEDDGADSGVLDAVLPQIPAAAPVAAKKVVAAAAAFEDETVVEAVPVPKKTVKKVVPAAKKA</sequence>
<evidence type="ECO:0000313" key="1">
    <source>
        <dbReference type="EMBL" id="QHT13634.1"/>
    </source>
</evidence>
<reference evidence="1" key="1">
    <citation type="journal article" date="2020" name="Nature">
        <title>Giant virus diversity and host interactions through global metagenomics.</title>
        <authorList>
            <person name="Schulz F."/>
            <person name="Roux S."/>
            <person name="Paez-Espino D."/>
            <person name="Jungbluth S."/>
            <person name="Walsh D.A."/>
            <person name="Denef V.J."/>
            <person name="McMahon K.D."/>
            <person name="Konstantinidis K.T."/>
            <person name="Eloe-Fadrosh E.A."/>
            <person name="Kyrpides N.C."/>
            <person name="Woyke T."/>
        </authorList>
    </citation>
    <scope>NUCLEOTIDE SEQUENCE</scope>
    <source>
        <strain evidence="1">GVMAG-M-3300023174-132</strain>
    </source>
</reference>
<proteinExistence type="predicted"/>
<protein>
    <submittedName>
        <fullName evidence="1">Uncharacterized protein</fullName>
    </submittedName>
</protein>
<dbReference type="AlphaFoldDB" id="A0A6C0DBU2"/>
<dbReference type="EMBL" id="MN739575">
    <property type="protein sequence ID" value="QHT13634.1"/>
    <property type="molecule type" value="Genomic_DNA"/>
</dbReference>
<organism evidence="1">
    <name type="scientific">viral metagenome</name>
    <dbReference type="NCBI Taxonomy" id="1070528"/>
    <lineage>
        <taxon>unclassified sequences</taxon>
        <taxon>metagenomes</taxon>
        <taxon>organismal metagenomes</taxon>
    </lineage>
</organism>
<name>A0A6C0DBU2_9ZZZZ</name>
<accession>A0A6C0DBU2</accession>